<dbReference type="AlphaFoldDB" id="A0A0K0MPV4"/>
<accession>A0A0K0MPV4</accession>
<protein>
    <recommendedName>
        <fullName evidence="2">HK97 gp10 family phage protein</fullName>
    </recommendedName>
</protein>
<evidence type="ECO:0000313" key="1">
    <source>
        <dbReference type="EMBL" id="AKG47472.1"/>
    </source>
</evidence>
<name>A0A0K0MPV4_PECCA</name>
<evidence type="ECO:0008006" key="2">
    <source>
        <dbReference type="Google" id="ProtNLM"/>
    </source>
</evidence>
<dbReference type="RefSeq" id="WP_181374648.1">
    <property type="nucleotide sequence ID" value="NZ_KP942676.1"/>
</dbReference>
<gene>
    <name evidence="1" type="ORF">pA_00032</name>
</gene>
<proteinExistence type="predicted"/>
<organism evidence="1">
    <name type="scientific">Pectobacterium carotovorum</name>
    <name type="common">Erwinia carotovora</name>
    <dbReference type="NCBI Taxonomy" id="554"/>
    <lineage>
        <taxon>Bacteria</taxon>
        <taxon>Pseudomonadati</taxon>
        <taxon>Pseudomonadota</taxon>
        <taxon>Gammaproteobacteria</taxon>
        <taxon>Enterobacterales</taxon>
        <taxon>Pectobacteriaceae</taxon>
        <taxon>Pectobacterium</taxon>
    </lineage>
</organism>
<dbReference type="EMBL" id="KP942676">
    <property type="protein sequence ID" value="AKG47472.1"/>
    <property type="molecule type" value="Genomic_DNA"/>
</dbReference>
<geneLocation type="plasmid" evidence="1">
    <name>Drgb1</name>
</geneLocation>
<reference evidence="1" key="1">
    <citation type="journal article" date="2015" name="Environ. Microbiol.">
        <title>Plasmids from the gut microbiome of cabbage root fly larvae encode SaxA that catalyses the conversion of the plant toxin 2-phenylethyl isothiocyanate.</title>
        <authorList>
            <person name="Welte C.U."/>
            <person name="de Graaf R.M."/>
            <person name="van den Bosch T.J."/>
            <person name="Op den Camp H.J."/>
            <person name="van Dam N.M."/>
            <person name="Jetten M.S."/>
        </authorList>
    </citation>
    <scope>NUCLEOTIDE SEQUENCE</scope>
    <source>
        <plasmid evidence="1">Drgb1</plasmid>
    </source>
</reference>
<keyword evidence="1" id="KW-0614">Plasmid</keyword>
<sequence>MGLSVNIGSFKRAQERLTHSQNALKRNLLNEMRKMASEMQKYARAMSPRDSGSLEKSIYAKVENSKNEVHVNLFVSEYTPRRGFNYRGKMVKGVIVGSYAGYMHDSQYRLGVRSREKQRLNYGMGMKVKVGRGFIERSGNTVWKRRRDGLKDVGIRAGFGKGRWK</sequence>
<reference evidence="1" key="2">
    <citation type="submission" date="2015-03" db="EMBL/GenBank/DDBJ databases">
        <authorList>
            <person name="Welte C."/>
            <person name="de Graaf R."/>
            <person name="van den Bosch T.J.M."/>
            <person name="Op den Camp H."/>
            <person name="van Dam N."/>
            <person name="Jetten M."/>
        </authorList>
    </citation>
    <scope>NUCLEOTIDE SEQUENCE</scope>
    <source>
        <plasmid evidence="1">Drgb1</plasmid>
    </source>
</reference>